<organism evidence="1 2">
    <name type="scientific">Reticulibacter mediterranei</name>
    <dbReference type="NCBI Taxonomy" id="2778369"/>
    <lineage>
        <taxon>Bacteria</taxon>
        <taxon>Bacillati</taxon>
        <taxon>Chloroflexota</taxon>
        <taxon>Ktedonobacteria</taxon>
        <taxon>Ktedonobacterales</taxon>
        <taxon>Reticulibacteraceae</taxon>
        <taxon>Reticulibacter</taxon>
    </lineage>
</organism>
<sequence>MVSDILGLSEKRILQALCAGENDPVCLARLMHPGVKATQEQAIAALTAGMREHHRFLPIKYT</sequence>
<comment type="caution">
    <text evidence="1">The sequence shown here is derived from an EMBL/GenBank/DDBJ whole genome shotgun (WGS) entry which is preliminary data.</text>
</comment>
<dbReference type="EMBL" id="BNJK01000002">
    <property type="protein sequence ID" value="GHP00312.1"/>
    <property type="molecule type" value="Genomic_DNA"/>
</dbReference>
<evidence type="ECO:0000313" key="2">
    <source>
        <dbReference type="Proteomes" id="UP000597444"/>
    </source>
</evidence>
<reference evidence="1" key="1">
    <citation type="submission" date="2020-10" db="EMBL/GenBank/DDBJ databases">
        <title>Taxonomic study of unclassified bacteria belonging to the class Ktedonobacteria.</title>
        <authorList>
            <person name="Yabe S."/>
            <person name="Wang C.M."/>
            <person name="Zheng Y."/>
            <person name="Sakai Y."/>
            <person name="Cavaletti L."/>
            <person name="Monciardini P."/>
            <person name="Donadio S."/>
        </authorList>
    </citation>
    <scope>NUCLEOTIDE SEQUENCE</scope>
    <source>
        <strain evidence="1">ID150040</strain>
    </source>
</reference>
<gene>
    <name evidence="1" type="ORF">KSF_103590</name>
</gene>
<dbReference type="AlphaFoldDB" id="A0A8J3J3Z3"/>
<proteinExistence type="predicted"/>
<protein>
    <submittedName>
        <fullName evidence="1">Uncharacterized protein</fullName>
    </submittedName>
</protein>
<keyword evidence="2" id="KW-1185">Reference proteome</keyword>
<name>A0A8J3J3Z3_9CHLR</name>
<dbReference type="Proteomes" id="UP000597444">
    <property type="component" value="Unassembled WGS sequence"/>
</dbReference>
<accession>A0A8J3J3Z3</accession>
<evidence type="ECO:0000313" key="1">
    <source>
        <dbReference type="EMBL" id="GHP00312.1"/>
    </source>
</evidence>